<dbReference type="NCBIfam" id="NF033523">
    <property type="entry name" value="lasso_peptidase"/>
    <property type="match status" value="1"/>
</dbReference>
<name>A0A2W5M7I4_9GAMM</name>
<dbReference type="InterPro" id="IPR011042">
    <property type="entry name" value="6-blade_b-propeller_TolB-like"/>
</dbReference>
<reference evidence="1 2" key="1">
    <citation type="submission" date="2017-08" db="EMBL/GenBank/DDBJ databases">
        <title>Infants hospitalized years apart are colonized by the same room-sourced microbial strains.</title>
        <authorList>
            <person name="Brooks B."/>
            <person name="Olm M.R."/>
            <person name="Firek B.A."/>
            <person name="Baker R."/>
            <person name="Thomas B.C."/>
            <person name="Morowitz M.J."/>
            <person name="Banfield J.F."/>
        </authorList>
    </citation>
    <scope>NUCLEOTIDE SEQUENCE [LARGE SCALE GENOMIC DNA]</scope>
    <source>
        <strain evidence="1">S2_005_003_R2_42</strain>
    </source>
</reference>
<proteinExistence type="predicted"/>
<evidence type="ECO:0000313" key="2">
    <source>
        <dbReference type="Proteomes" id="UP000249046"/>
    </source>
</evidence>
<gene>
    <name evidence="1" type="ORF">DI564_17855</name>
</gene>
<protein>
    <submittedName>
        <fullName evidence="1">Atxe2 family lasso peptide isopeptidase</fullName>
    </submittedName>
</protein>
<dbReference type="InterPro" id="IPR053536">
    <property type="entry name" value="Lasso_peptide_isopeptidase"/>
</dbReference>
<dbReference type="AlphaFoldDB" id="A0A2W5M7I4"/>
<comment type="caution">
    <text evidence="1">The sequence shown here is derived from an EMBL/GenBank/DDBJ whole genome shotgun (WGS) entry which is preliminary data.</text>
</comment>
<dbReference type="EMBL" id="QFPO01000029">
    <property type="protein sequence ID" value="PZQ09380.1"/>
    <property type="molecule type" value="Genomic_DNA"/>
</dbReference>
<dbReference type="SUPFAM" id="SSF82171">
    <property type="entry name" value="DPP6 N-terminal domain-like"/>
    <property type="match status" value="1"/>
</dbReference>
<sequence>METACSHCEGASETPTKKPWARFVLALGACLSMTVTAARSEVISPRRLVEIADISGPVMSPDGRQVAFRIEQASVERNAYESAWYVQDMDGSRAAIRVGYGGNPLRSTAGISEQAIAVWSPDSRSIYYRALVDGKIDVWRADADGSGAKPLTGDPADVRAFSLNTDGTRLTYSVGATREAVIAGEQAEYDRGIRIDESIPIGQGLSRSSLTEGRPASQRLGLWFNRISLLSDVADKWKVLDLQTGQRRDVESPPSPDRSALALVQARQQGRPEPWRVTADESGNRIAVLTRTGAGESGTQGPRIELAVQAGKPRRIIPCQDARCVGRPITGIAWRPHSDEVLYTTTDGDEGLSQSIFRWNTTTGAVLPVAQARGQLNGGERYGREDPGCATSAAALACVTAQADQPPRLERIDLEDGSRRVLFDPNASLAADLVATTPARLLRWTASNGLSYSGWFYPARRTGNAPAPLFVTYYLCLGFPRGGYGGDWPLATFAEHGISSLCINEAPLRFNAAERYDQGAAAVERVVDVLVSSGEVDRAKVGMGELSFGTEVTMWTAVHSDVLAAASITSPLFSRTMYLHGSLREDEFFSNLYQTWQLRSAQETPEQWRILALEANLDKVQAPVLMQMPEQEYLWALDYAIPLMRAGKADLYAFPNEPHFKFQPKHMLAANERNVDWFRYWLQGYEDPDPAKREQYRIWRTLKGRPIDQGASDPGEAGH</sequence>
<dbReference type="InterPro" id="IPR029058">
    <property type="entry name" value="AB_hydrolase_fold"/>
</dbReference>
<dbReference type="Gene3D" id="3.40.50.1820">
    <property type="entry name" value="alpha/beta hydrolase"/>
    <property type="match status" value="1"/>
</dbReference>
<accession>A0A2W5M7I4</accession>
<evidence type="ECO:0000313" key="1">
    <source>
        <dbReference type="EMBL" id="PZQ09380.1"/>
    </source>
</evidence>
<dbReference type="SUPFAM" id="SSF53474">
    <property type="entry name" value="alpha/beta-Hydrolases"/>
    <property type="match status" value="1"/>
</dbReference>
<organism evidence="1 2">
    <name type="scientific">Rhodanobacter denitrificans</name>
    <dbReference type="NCBI Taxonomy" id="666685"/>
    <lineage>
        <taxon>Bacteria</taxon>
        <taxon>Pseudomonadati</taxon>
        <taxon>Pseudomonadota</taxon>
        <taxon>Gammaproteobacteria</taxon>
        <taxon>Lysobacterales</taxon>
        <taxon>Rhodanobacteraceae</taxon>
        <taxon>Rhodanobacter</taxon>
    </lineage>
</organism>
<dbReference type="Proteomes" id="UP000249046">
    <property type="component" value="Unassembled WGS sequence"/>
</dbReference>
<dbReference type="Gene3D" id="2.120.10.30">
    <property type="entry name" value="TolB, C-terminal domain"/>
    <property type="match status" value="1"/>
</dbReference>